<dbReference type="SUPFAM" id="SSF57850">
    <property type="entry name" value="RING/U-box"/>
    <property type="match status" value="1"/>
</dbReference>
<dbReference type="EMBL" id="PKPP01004258">
    <property type="protein sequence ID" value="PWA65273.1"/>
    <property type="molecule type" value="Genomic_DNA"/>
</dbReference>
<evidence type="ECO:0000313" key="3">
    <source>
        <dbReference type="EMBL" id="PWA65273.1"/>
    </source>
</evidence>
<evidence type="ECO:0000256" key="1">
    <source>
        <dbReference type="PROSITE-ProRule" id="PRU00175"/>
    </source>
</evidence>
<dbReference type="InterPro" id="IPR013083">
    <property type="entry name" value="Znf_RING/FYVE/PHD"/>
</dbReference>
<sequence>MDIERRRRSQISRESTTTRVVRELRLHVNLDEVDGALHNAVLPVNVKELIYERSKCKNENDHDCVICLEEFQEKETIGVLEPCKHLFHTYCITRWLFKKPSCPTCRHPL</sequence>
<keyword evidence="1" id="KW-0862">Zinc</keyword>
<dbReference type="GO" id="GO:0008270">
    <property type="term" value="F:zinc ion binding"/>
    <property type="evidence" value="ECO:0007669"/>
    <property type="project" value="UniProtKB-KW"/>
</dbReference>
<feature type="domain" description="RING-type" evidence="2">
    <location>
        <begin position="64"/>
        <end position="106"/>
    </location>
</feature>
<proteinExistence type="predicted"/>
<protein>
    <submittedName>
        <fullName evidence="3">Putative E3 ubiquitin-protein ligase RHA4A</fullName>
    </submittedName>
</protein>
<dbReference type="InterPro" id="IPR001841">
    <property type="entry name" value="Znf_RING"/>
</dbReference>
<organism evidence="3 4">
    <name type="scientific">Artemisia annua</name>
    <name type="common">Sweet wormwood</name>
    <dbReference type="NCBI Taxonomy" id="35608"/>
    <lineage>
        <taxon>Eukaryota</taxon>
        <taxon>Viridiplantae</taxon>
        <taxon>Streptophyta</taxon>
        <taxon>Embryophyta</taxon>
        <taxon>Tracheophyta</taxon>
        <taxon>Spermatophyta</taxon>
        <taxon>Magnoliopsida</taxon>
        <taxon>eudicotyledons</taxon>
        <taxon>Gunneridae</taxon>
        <taxon>Pentapetalae</taxon>
        <taxon>asterids</taxon>
        <taxon>campanulids</taxon>
        <taxon>Asterales</taxon>
        <taxon>Asteraceae</taxon>
        <taxon>Asteroideae</taxon>
        <taxon>Anthemideae</taxon>
        <taxon>Artemisiinae</taxon>
        <taxon>Artemisia</taxon>
    </lineage>
</organism>
<dbReference type="PANTHER" id="PTHR45676">
    <property type="entry name" value="RING-H2 FINGER PROTEIN ATL51-RELATED"/>
    <property type="match status" value="1"/>
</dbReference>
<gene>
    <name evidence="3" type="ORF">CTI12_AA336060</name>
</gene>
<accession>A0A2U1MVH4</accession>
<comment type="caution">
    <text evidence="3">The sequence shown here is derived from an EMBL/GenBank/DDBJ whole genome shotgun (WGS) entry which is preliminary data.</text>
</comment>
<name>A0A2U1MVH4_ARTAN</name>
<evidence type="ECO:0000259" key="2">
    <source>
        <dbReference type="PROSITE" id="PS50089"/>
    </source>
</evidence>
<dbReference type="OrthoDB" id="9984778at2759"/>
<dbReference type="PANTHER" id="PTHR45676:SF41">
    <property type="entry name" value="RING-H2 FINGER PROTEIN ATL66"/>
    <property type="match status" value="1"/>
</dbReference>
<reference evidence="3 4" key="1">
    <citation type="journal article" date="2018" name="Mol. Plant">
        <title>The genome of Artemisia annua provides insight into the evolution of Asteraceae family and artemisinin biosynthesis.</title>
        <authorList>
            <person name="Shen Q."/>
            <person name="Zhang L."/>
            <person name="Liao Z."/>
            <person name="Wang S."/>
            <person name="Yan T."/>
            <person name="Shi P."/>
            <person name="Liu M."/>
            <person name="Fu X."/>
            <person name="Pan Q."/>
            <person name="Wang Y."/>
            <person name="Lv Z."/>
            <person name="Lu X."/>
            <person name="Zhang F."/>
            <person name="Jiang W."/>
            <person name="Ma Y."/>
            <person name="Chen M."/>
            <person name="Hao X."/>
            <person name="Li L."/>
            <person name="Tang Y."/>
            <person name="Lv G."/>
            <person name="Zhou Y."/>
            <person name="Sun X."/>
            <person name="Brodelius P.E."/>
            <person name="Rose J.K.C."/>
            <person name="Tang K."/>
        </authorList>
    </citation>
    <scope>NUCLEOTIDE SEQUENCE [LARGE SCALE GENOMIC DNA]</scope>
    <source>
        <strain evidence="4">cv. Huhao1</strain>
        <tissue evidence="3">Leaf</tissue>
    </source>
</reference>
<dbReference type="Proteomes" id="UP000245207">
    <property type="component" value="Unassembled WGS sequence"/>
</dbReference>
<dbReference type="Pfam" id="PF13639">
    <property type="entry name" value="zf-RING_2"/>
    <property type="match status" value="1"/>
</dbReference>
<keyword evidence="1" id="KW-0863">Zinc-finger</keyword>
<evidence type="ECO:0000313" key="4">
    <source>
        <dbReference type="Proteomes" id="UP000245207"/>
    </source>
</evidence>
<dbReference type="SMART" id="SM00184">
    <property type="entry name" value="RING"/>
    <property type="match status" value="1"/>
</dbReference>
<keyword evidence="1" id="KW-0479">Metal-binding</keyword>
<keyword evidence="4" id="KW-1185">Reference proteome</keyword>
<dbReference type="PROSITE" id="PS50089">
    <property type="entry name" value="ZF_RING_2"/>
    <property type="match status" value="1"/>
</dbReference>
<dbReference type="AlphaFoldDB" id="A0A2U1MVH4"/>
<dbReference type="Gene3D" id="3.30.40.10">
    <property type="entry name" value="Zinc/RING finger domain, C3HC4 (zinc finger)"/>
    <property type="match status" value="1"/>
</dbReference>